<dbReference type="RefSeq" id="WP_119704532.1">
    <property type="nucleotide sequence ID" value="NZ_JBHSOI010000002.1"/>
</dbReference>
<evidence type="ECO:0000256" key="1">
    <source>
        <dbReference type="SAM" id="Phobius"/>
    </source>
</evidence>
<feature type="transmembrane region" description="Helical" evidence="1">
    <location>
        <begin position="54"/>
        <end position="75"/>
    </location>
</feature>
<dbReference type="OrthoDB" id="3748184at2"/>
<evidence type="ECO:0000313" key="2">
    <source>
        <dbReference type="EMBL" id="REK69935.1"/>
    </source>
</evidence>
<feature type="transmembrane region" description="Helical" evidence="1">
    <location>
        <begin position="15"/>
        <end position="34"/>
    </location>
</feature>
<keyword evidence="1" id="KW-0812">Transmembrane</keyword>
<keyword evidence="3" id="KW-1185">Reference proteome</keyword>
<sequence length="166" mass="17010">MAVDFKSIGKFEQGALIAGVLALILSFIPKYYTASYDGPGGFGVSSGTSAWTSYATFGVLLIIAATAVVAIKAFARENLPDGVPWNLVAAALAGLGTVLVILRAIFDNAPDYPGISAGPGWSGYLLFVAGIALTVFTVLSFRESGEKLPQANKNNGGTTPPAPPAA</sequence>
<dbReference type="Proteomes" id="UP000265581">
    <property type="component" value="Unassembled WGS sequence"/>
</dbReference>
<gene>
    <name evidence="2" type="ORF">DX116_12140</name>
</gene>
<dbReference type="EMBL" id="QUBR01000002">
    <property type="protein sequence ID" value="REK69935.1"/>
    <property type="molecule type" value="Genomic_DNA"/>
</dbReference>
<feature type="transmembrane region" description="Helical" evidence="1">
    <location>
        <begin position="121"/>
        <end position="141"/>
    </location>
</feature>
<evidence type="ECO:0000313" key="3">
    <source>
        <dbReference type="Proteomes" id="UP000265581"/>
    </source>
</evidence>
<organism evidence="2 3">
    <name type="scientific">Aeromicrobium endophyticum</name>
    <dbReference type="NCBI Taxonomy" id="2292704"/>
    <lineage>
        <taxon>Bacteria</taxon>
        <taxon>Bacillati</taxon>
        <taxon>Actinomycetota</taxon>
        <taxon>Actinomycetes</taxon>
        <taxon>Propionibacteriales</taxon>
        <taxon>Nocardioidaceae</taxon>
        <taxon>Aeromicrobium</taxon>
    </lineage>
</organism>
<dbReference type="AlphaFoldDB" id="A0A371P1Y9"/>
<comment type="caution">
    <text evidence="2">The sequence shown here is derived from an EMBL/GenBank/DDBJ whole genome shotgun (WGS) entry which is preliminary data.</text>
</comment>
<keyword evidence="1" id="KW-0472">Membrane</keyword>
<proteinExistence type="predicted"/>
<accession>A0A371P1Y9</accession>
<protein>
    <submittedName>
        <fullName evidence="2">Uncharacterized protein</fullName>
    </submittedName>
</protein>
<keyword evidence="1" id="KW-1133">Transmembrane helix</keyword>
<name>A0A371P1Y9_9ACTN</name>
<reference evidence="2 3" key="1">
    <citation type="submission" date="2018-08" db="EMBL/GenBank/DDBJ databases">
        <title>Aeromicrobium sp. M2KJ-4, whole genome shotgun sequence.</title>
        <authorList>
            <person name="Tuo L."/>
        </authorList>
    </citation>
    <scope>NUCLEOTIDE SEQUENCE [LARGE SCALE GENOMIC DNA]</scope>
    <source>
        <strain evidence="2 3">M2KJ-4</strain>
    </source>
</reference>
<feature type="transmembrane region" description="Helical" evidence="1">
    <location>
        <begin position="87"/>
        <end position="106"/>
    </location>
</feature>